<accession>A0ABV9WM17</accession>
<evidence type="ECO:0000313" key="3">
    <source>
        <dbReference type="EMBL" id="MFC5013689.1"/>
    </source>
</evidence>
<organism evidence="3 4">
    <name type="scientific">Streptomyces lienomycini</name>
    <dbReference type="NCBI Taxonomy" id="284035"/>
    <lineage>
        <taxon>Bacteria</taxon>
        <taxon>Bacillati</taxon>
        <taxon>Actinomycetota</taxon>
        <taxon>Actinomycetes</taxon>
        <taxon>Kitasatosporales</taxon>
        <taxon>Streptomycetaceae</taxon>
        <taxon>Streptomyces</taxon>
    </lineage>
</organism>
<dbReference type="InterPro" id="IPR036388">
    <property type="entry name" value="WH-like_DNA-bd_sf"/>
</dbReference>
<dbReference type="RefSeq" id="WP_271413464.1">
    <property type="nucleotide sequence ID" value="NZ_BAAATN010000003.1"/>
</dbReference>
<protein>
    <recommendedName>
        <fullName evidence="5">Regulatory protein</fullName>
    </recommendedName>
</protein>
<sequence>MSESTMQSATELASQYSVQVTDDLERNVKEQERVSAEITALQQQLAALQHDHALLVNMQQALGITAPPPGSATAPESATGTATVPAPRDGAPAESATGGRTRNRKAAAPKRAAATGSAAAKKASKPAAGKAAGPARKAAPRTSAKTATGTATKTSTGTTAEAAVATPAATAAGKDAKTAGKSPAKAAGKTVAKKAPASTAARPTLVELVRGHLAGQSEPRSAAEVTTALGEAHSGRTVKTTVVRTTLEGLVAKNQAQRTKQGTSVYYTATDAPASRQEQDTAAGAPAANGS</sequence>
<keyword evidence="4" id="KW-1185">Reference proteome</keyword>
<evidence type="ECO:0000313" key="4">
    <source>
        <dbReference type="Proteomes" id="UP001595855"/>
    </source>
</evidence>
<comment type="caution">
    <text evidence="3">The sequence shown here is derived from an EMBL/GenBank/DDBJ whole genome shotgun (WGS) entry which is preliminary data.</text>
</comment>
<dbReference type="Proteomes" id="UP001595855">
    <property type="component" value="Unassembled WGS sequence"/>
</dbReference>
<feature type="region of interest" description="Disordered" evidence="2">
    <location>
        <begin position="255"/>
        <end position="291"/>
    </location>
</feature>
<dbReference type="EMBL" id="JBHSJO010000001">
    <property type="protein sequence ID" value="MFC5013689.1"/>
    <property type="molecule type" value="Genomic_DNA"/>
</dbReference>
<feature type="region of interest" description="Disordered" evidence="2">
    <location>
        <begin position="66"/>
        <end position="199"/>
    </location>
</feature>
<name>A0ABV9WM17_9ACTN</name>
<dbReference type="Gene3D" id="1.10.10.10">
    <property type="entry name" value="Winged helix-like DNA-binding domain superfamily/Winged helix DNA-binding domain"/>
    <property type="match status" value="1"/>
</dbReference>
<feature type="compositionally biased region" description="Low complexity" evidence="2">
    <location>
        <begin position="109"/>
        <end position="197"/>
    </location>
</feature>
<gene>
    <name evidence="3" type="ORF">ACFPRC_02220</name>
</gene>
<feature type="coiled-coil region" evidence="1">
    <location>
        <begin position="24"/>
        <end position="51"/>
    </location>
</feature>
<evidence type="ECO:0000256" key="1">
    <source>
        <dbReference type="SAM" id="Coils"/>
    </source>
</evidence>
<feature type="compositionally biased region" description="Polar residues" evidence="2">
    <location>
        <begin position="255"/>
        <end position="267"/>
    </location>
</feature>
<evidence type="ECO:0000256" key="2">
    <source>
        <dbReference type="SAM" id="MobiDB-lite"/>
    </source>
</evidence>
<proteinExistence type="predicted"/>
<evidence type="ECO:0008006" key="5">
    <source>
        <dbReference type="Google" id="ProtNLM"/>
    </source>
</evidence>
<reference evidence="4" key="1">
    <citation type="journal article" date="2019" name="Int. J. Syst. Evol. Microbiol.">
        <title>The Global Catalogue of Microorganisms (GCM) 10K type strain sequencing project: providing services to taxonomists for standard genome sequencing and annotation.</title>
        <authorList>
            <consortium name="The Broad Institute Genomics Platform"/>
            <consortium name="The Broad Institute Genome Sequencing Center for Infectious Disease"/>
            <person name="Wu L."/>
            <person name="Ma J."/>
        </authorList>
    </citation>
    <scope>NUCLEOTIDE SEQUENCE [LARGE SCALE GENOMIC DNA]</scope>
    <source>
        <strain evidence="4">CGMCC 4.1542</strain>
    </source>
</reference>
<keyword evidence="1" id="KW-0175">Coiled coil</keyword>